<proteinExistence type="inferred from homology"/>
<dbReference type="InterPro" id="IPR000669">
    <property type="entry name" value="Mannitol_DH"/>
</dbReference>
<dbReference type="NCBIfam" id="NF002646">
    <property type="entry name" value="PRK02318.1-2"/>
    <property type="match status" value="1"/>
</dbReference>
<evidence type="ECO:0000256" key="4">
    <source>
        <dbReference type="ARBA" id="ARBA00023002"/>
    </source>
</evidence>
<reference evidence="10 11" key="1">
    <citation type="submission" date="2010-08" db="EMBL/GenBank/DDBJ databases">
        <authorList>
            <person name="Weinstock G."/>
            <person name="Sodergren E."/>
            <person name="Clifton S."/>
            <person name="Fulton L."/>
            <person name="Fulton B."/>
            <person name="Courtney L."/>
            <person name="Fronick C."/>
            <person name="Harrison M."/>
            <person name="Strong C."/>
            <person name="Farmer C."/>
            <person name="Delahaunty K."/>
            <person name="Markovic C."/>
            <person name="Hall O."/>
            <person name="Minx P."/>
            <person name="Tomlinson C."/>
            <person name="Mitreva M."/>
            <person name="Hou S."/>
            <person name="Chen J."/>
            <person name="Wollam A."/>
            <person name="Pepin K.H."/>
            <person name="Johnson M."/>
            <person name="Bhonagiri V."/>
            <person name="Zhang X."/>
            <person name="Suruliraj S."/>
            <person name="Warren W."/>
            <person name="Chinwalla A."/>
            <person name="Mardis E.R."/>
            <person name="Wilson R.K."/>
        </authorList>
    </citation>
    <scope>NUCLEOTIDE SEQUENCE [LARGE SCALE GENOMIC DNA]</scope>
    <source>
        <strain evidence="10 11">F0399</strain>
    </source>
</reference>
<dbReference type="SUPFAM" id="SSF48179">
    <property type="entry name" value="6-phosphogluconate dehydrogenase C-terminal domain-like"/>
    <property type="match status" value="1"/>
</dbReference>
<dbReference type="EC" id="1.1.1.17" evidence="2 7"/>
<evidence type="ECO:0000313" key="11">
    <source>
        <dbReference type="Proteomes" id="UP000004633"/>
    </source>
</evidence>
<sequence length="383" mass="42398">MKQAIHFGGGNIGRGFIGELLVRSGYEVTFVDVAEALVDEINARRAYDIEIVGDTPKKIHVEHVRAINSNTNLEELLDAFVTADIVTTAIGPNILKFIAPNIAKGLVRRLAKNDAPLNIIACENMVGGSTVLKNFVYEHLPDDVKEKASRCIGFPDAAVDRIVPIQHNEDPLLVKVEPFAEWDVDRKGAVGTPPAIEGLTWVDNLTAYIERKLFSVNTGHASIAYMAYLKGIEDIAAAMRDEEIVSFVRRVWAETSELLVKKYGFDREKHAAYIRTAEERFKNPHLSDAVTRVARGPKRKLSAADRLVSPAVQLMGMGKKPDALATVIAAALRFDYADDPEAVEVQNYVKEYGFDAALTHFTEIPADTELFKLIVEKNAELNR</sequence>
<evidence type="ECO:0000313" key="10">
    <source>
        <dbReference type="EMBL" id="EFW28999.1"/>
    </source>
</evidence>
<dbReference type="Gene3D" id="1.10.1040.10">
    <property type="entry name" value="N-(1-d-carboxylethyl)-l-norvaline Dehydrogenase, domain 2"/>
    <property type="match status" value="1"/>
</dbReference>
<dbReference type="InterPro" id="IPR013328">
    <property type="entry name" value="6PGD_dom2"/>
</dbReference>
<dbReference type="Proteomes" id="UP000004633">
    <property type="component" value="Unassembled WGS sequence"/>
</dbReference>
<dbReference type="EMBL" id="AECV01000049">
    <property type="protein sequence ID" value="EFW28999.1"/>
    <property type="molecule type" value="Genomic_DNA"/>
</dbReference>
<evidence type="ECO:0000259" key="8">
    <source>
        <dbReference type="Pfam" id="PF01232"/>
    </source>
</evidence>
<dbReference type="GO" id="GO:0019592">
    <property type="term" value="P:mannitol catabolic process"/>
    <property type="evidence" value="ECO:0007669"/>
    <property type="project" value="TreeGrafter"/>
</dbReference>
<dbReference type="GO" id="GO:0008926">
    <property type="term" value="F:mannitol-1-phosphate 5-dehydrogenase activity"/>
    <property type="evidence" value="ECO:0007669"/>
    <property type="project" value="UniProtKB-UniRule"/>
</dbReference>
<dbReference type="PROSITE" id="PS00974">
    <property type="entry name" value="MANNITOL_DHGENASE"/>
    <property type="match status" value="1"/>
</dbReference>
<dbReference type="GO" id="GO:0005829">
    <property type="term" value="C:cytosol"/>
    <property type="evidence" value="ECO:0007669"/>
    <property type="project" value="TreeGrafter"/>
</dbReference>
<keyword evidence="5 7" id="KW-0520">NAD</keyword>
<comment type="caution">
    <text evidence="10">The sequence shown here is derived from an EMBL/GenBank/DDBJ whole genome shotgun (WGS) entry which is preliminary data.</text>
</comment>
<dbReference type="InterPro" id="IPR013118">
    <property type="entry name" value="Mannitol_DH_C"/>
</dbReference>
<name>E7N4I2_9FIRM</name>
<dbReference type="InterPro" id="IPR013131">
    <property type="entry name" value="Mannitol_DH_N"/>
</dbReference>
<keyword evidence="4 7" id="KW-0560">Oxidoreductase</keyword>
<evidence type="ECO:0000256" key="1">
    <source>
        <dbReference type="ARBA" id="ARBA00006541"/>
    </source>
</evidence>
<dbReference type="PANTHER" id="PTHR30524:SF0">
    <property type="entry name" value="ALTRONATE OXIDOREDUCTASE-RELATED"/>
    <property type="match status" value="1"/>
</dbReference>
<dbReference type="STRING" id="749551.HMPREF9555_01926"/>
<evidence type="ECO:0000256" key="7">
    <source>
        <dbReference type="HAMAP-Rule" id="MF_00196"/>
    </source>
</evidence>
<dbReference type="InterPro" id="IPR023027">
    <property type="entry name" value="Mannitol_DH_CS"/>
</dbReference>
<dbReference type="Pfam" id="PF01232">
    <property type="entry name" value="Mannitol_dh"/>
    <property type="match status" value="1"/>
</dbReference>
<dbReference type="NCBIfam" id="NF002652">
    <property type="entry name" value="PRK02318.2-5"/>
    <property type="match status" value="1"/>
</dbReference>
<feature type="domain" description="Mannitol dehydrogenase N-terminal" evidence="8">
    <location>
        <begin position="3"/>
        <end position="197"/>
    </location>
</feature>
<organism evidence="10 11">
    <name type="scientific">Selenomonas artemidis F0399</name>
    <dbReference type="NCBI Taxonomy" id="749551"/>
    <lineage>
        <taxon>Bacteria</taxon>
        <taxon>Bacillati</taxon>
        <taxon>Bacillota</taxon>
        <taxon>Negativicutes</taxon>
        <taxon>Selenomonadales</taxon>
        <taxon>Selenomonadaceae</taxon>
        <taxon>Selenomonas</taxon>
    </lineage>
</organism>
<accession>E7N4I2</accession>
<evidence type="ECO:0000256" key="2">
    <source>
        <dbReference type="ARBA" id="ARBA00012939"/>
    </source>
</evidence>
<dbReference type="InterPro" id="IPR008927">
    <property type="entry name" value="6-PGluconate_DH-like_C_sf"/>
</dbReference>
<dbReference type="Pfam" id="PF08125">
    <property type="entry name" value="Mannitol_dh_C"/>
    <property type="match status" value="1"/>
</dbReference>
<dbReference type="RefSeq" id="WP_009350574.1">
    <property type="nucleotide sequence ID" value="NZ_GL638151.1"/>
</dbReference>
<dbReference type="Gene3D" id="3.40.50.720">
    <property type="entry name" value="NAD(P)-binding Rossmann-like Domain"/>
    <property type="match status" value="1"/>
</dbReference>
<protein>
    <recommendedName>
        <fullName evidence="3 7">Mannitol-1-phosphate 5-dehydrogenase</fullName>
        <ecNumber evidence="2 7">1.1.1.17</ecNumber>
    </recommendedName>
</protein>
<keyword evidence="11" id="KW-1185">Reference proteome</keyword>
<comment type="catalytic activity">
    <reaction evidence="6 7">
        <text>D-mannitol 1-phosphate + NAD(+) = beta-D-fructose 6-phosphate + NADH + H(+)</text>
        <dbReference type="Rhea" id="RHEA:19661"/>
        <dbReference type="ChEBI" id="CHEBI:15378"/>
        <dbReference type="ChEBI" id="CHEBI:57540"/>
        <dbReference type="ChEBI" id="CHEBI:57634"/>
        <dbReference type="ChEBI" id="CHEBI:57945"/>
        <dbReference type="ChEBI" id="CHEBI:61381"/>
        <dbReference type="EC" id="1.1.1.17"/>
    </reaction>
</comment>
<feature type="domain" description="Mannitol dehydrogenase C-terminal" evidence="9">
    <location>
        <begin position="204"/>
        <end position="345"/>
    </location>
</feature>
<dbReference type="NCBIfam" id="NF002647">
    <property type="entry name" value="PRK02318.1-3"/>
    <property type="match status" value="1"/>
</dbReference>
<dbReference type="InterPro" id="IPR036291">
    <property type="entry name" value="NAD(P)-bd_dom_sf"/>
</dbReference>
<dbReference type="AlphaFoldDB" id="E7N4I2"/>
<comment type="caution">
    <text evidence="7">Lacks conserved residue(s) required for the propagation of feature annotation.</text>
</comment>
<evidence type="ECO:0000256" key="5">
    <source>
        <dbReference type="ARBA" id="ARBA00023027"/>
    </source>
</evidence>
<dbReference type="SUPFAM" id="SSF51735">
    <property type="entry name" value="NAD(P)-binding Rossmann-fold domains"/>
    <property type="match status" value="1"/>
</dbReference>
<dbReference type="HOGENOM" id="CLU_036089_2_0_9"/>
<gene>
    <name evidence="7" type="primary">mtlD</name>
    <name evidence="10" type="ORF">HMPREF9555_01926</name>
</gene>
<evidence type="ECO:0000256" key="6">
    <source>
        <dbReference type="ARBA" id="ARBA00048615"/>
    </source>
</evidence>
<dbReference type="InterPro" id="IPR023028">
    <property type="entry name" value="Mannitol_1_phos_5_DH"/>
</dbReference>
<dbReference type="HAMAP" id="MF_00196">
    <property type="entry name" value="Mannitol_dehydrog"/>
    <property type="match status" value="1"/>
</dbReference>
<evidence type="ECO:0000256" key="3">
    <source>
        <dbReference type="ARBA" id="ARBA00016219"/>
    </source>
</evidence>
<evidence type="ECO:0000259" key="9">
    <source>
        <dbReference type="Pfam" id="PF08125"/>
    </source>
</evidence>
<comment type="similarity">
    <text evidence="1 7">Belongs to the mannitol dehydrogenase family.</text>
</comment>
<dbReference type="PANTHER" id="PTHR30524">
    <property type="entry name" value="MANNITOL-1-PHOSPHATE 5-DEHYDROGENASE"/>
    <property type="match status" value="1"/>
</dbReference>
<dbReference type="PRINTS" id="PR00084">
    <property type="entry name" value="MTLDHDRGNASE"/>
</dbReference>